<organism evidence="2 3">
    <name type="scientific">Acetanaerobacterium elongatum</name>
    <dbReference type="NCBI Taxonomy" id="258515"/>
    <lineage>
        <taxon>Bacteria</taxon>
        <taxon>Bacillati</taxon>
        <taxon>Bacillota</taxon>
        <taxon>Clostridia</taxon>
        <taxon>Eubacteriales</taxon>
        <taxon>Oscillospiraceae</taxon>
        <taxon>Acetanaerobacterium</taxon>
    </lineage>
</organism>
<keyword evidence="1" id="KW-0472">Membrane</keyword>
<evidence type="ECO:0000313" key="3">
    <source>
        <dbReference type="Proteomes" id="UP000199182"/>
    </source>
</evidence>
<dbReference type="AlphaFoldDB" id="A0A1G9TXN9"/>
<reference evidence="2 3" key="1">
    <citation type="submission" date="2016-10" db="EMBL/GenBank/DDBJ databases">
        <authorList>
            <person name="de Groot N.N."/>
        </authorList>
    </citation>
    <scope>NUCLEOTIDE SEQUENCE [LARGE SCALE GENOMIC DNA]</scope>
    <source>
        <strain evidence="2 3">CGMCC 1.5012</strain>
    </source>
</reference>
<feature type="transmembrane region" description="Helical" evidence="1">
    <location>
        <begin position="25"/>
        <end position="44"/>
    </location>
</feature>
<protein>
    <submittedName>
        <fullName evidence="2">Uncharacterized membrane protein</fullName>
    </submittedName>
</protein>
<keyword evidence="1" id="KW-1133">Transmembrane helix</keyword>
<gene>
    <name evidence="2" type="ORF">SAMN05192585_10112</name>
</gene>
<name>A0A1G9TXN9_9FIRM</name>
<dbReference type="RefSeq" id="WP_092637217.1">
    <property type="nucleotide sequence ID" value="NZ_FNID01000001.1"/>
</dbReference>
<dbReference type="OrthoDB" id="7595353at2"/>
<dbReference type="EMBL" id="FNID01000001">
    <property type="protein sequence ID" value="SDM52351.1"/>
    <property type="molecule type" value="Genomic_DNA"/>
</dbReference>
<accession>A0A1G9TXN9</accession>
<sequence length="120" mass="13017">MTEEQKTTEATIPEFDPADIEKNKAIAGIAYLGILFFLPLVICPDSKYGKFHANQGLVLLIFGIVASIVGTILAFIPYIGWLFQLLLSLGVLALAIMGLINGFTGKAKELPIIGKIRILK</sequence>
<evidence type="ECO:0000313" key="2">
    <source>
        <dbReference type="EMBL" id="SDM52351.1"/>
    </source>
</evidence>
<dbReference type="STRING" id="258515.SAMN05192585_10112"/>
<keyword evidence="1" id="KW-0812">Transmembrane</keyword>
<keyword evidence="3" id="KW-1185">Reference proteome</keyword>
<feature type="transmembrane region" description="Helical" evidence="1">
    <location>
        <begin position="82"/>
        <end position="103"/>
    </location>
</feature>
<evidence type="ECO:0000256" key="1">
    <source>
        <dbReference type="SAM" id="Phobius"/>
    </source>
</evidence>
<dbReference type="Proteomes" id="UP000199182">
    <property type="component" value="Unassembled WGS sequence"/>
</dbReference>
<proteinExistence type="predicted"/>
<feature type="transmembrane region" description="Helical" evidence="1">
    <location>
        <begin position="56"/>
        <end position="76"/>
    </location>
</feature>